<dbReference type="Proteomes" id="UP000499080">
    <property type="component" value="Unassembled WGS sequence"/>
</dbReference>
<gene>
    <name evidence="2" type="ORF">AVEN_31853_1</name>
</gene>
<protein>
    <submittedName>
        <fullName evidence="2">Uncharacterized protein</fullName>
    </submittedName>
</protein>
<dbReference type="AlphaFoldDB" id="A0A4Y2F6N9"/>
<organism evidence="2 3">
    <name type="scientific">Araneus ventricosus</name>
    <name type="common">Orbweaver spider</name>
    <name type="synonym">Epeira ventricosa</name>
    <dbReference type="NCBI Taxonomy" id="182803"/>
    <lineage>
        <taxon>Eukaryota</taxon>
        <taxon>Metazoa</taxon>
        <taxon>Ecdysozoa</taxon>
        <taxon>Arthropoda</taxon>
        <taxon>Chelicerata</taxon>
        <taxon>Arachnida</taxon>
        <taxon>Araneae</taxon>
        <taxon>Araneomorphae</taxon>
        <taxon>Entelegynae</taxon>
        <taxon>Araneoidea</taxon>
        <taxon>Araneidae</taxon>
        <taxon>Araneus</taxon>
    </lineage>
</organism>
<evidence type="ECO:0000313" key="2">
    <source>
        <dbReference type="EMBL" id="GBM37003.1"/>
    </source>
</evidence>
<proteinExistence type="predicted"/>
<keyword evidence="3" id="KW-1185">Reference proteome</keyword>
<dbReference type="EMBL" id="BGPR01000826">
    <property type="protein sequence ID" value="GBM37003.1"/>
    <property type="molecule type" value="Genomic_DNA"/>
</dbReference>
<evidence type="ECO:0000313" key="3">
    <source>
        <dbReference type="Proteomes" id="UP000499080"/>
    </source>
</evidence>
<evidence type="ECO:0000256" key="1">
    <source>
        <dbReference type="SAM" id="MobiDB-lite"/>
    </source>
</evidence>
<comment type="caution">
    <text evidence="2">The sequence shown here is derived from an EMBL/GenBank/DDBJ whole genome shotgun (WGS) entry which is preliminary data.</text>
</comment>
<name>A0A4Y2F6N9_ARAVE</name>
<sequence>MPSPKQGISLSSTSTYRHQLITSEKAISSDNFVHLFVIDGHMMPLLPDTETSLSPKGEAENLTTGSPSLPRKWNTRSHLVYLSDVLCNSSSAEKGVLMAITGHSPTPTVGGKHYHRQRASPNHYCTHQGSETPLNYPAISHPRTHGAPQRDIKIV</sequence>
<reference evidence="2 3" key="1">
    <citation type="journal article" date="2019" name="Sci. Rep.">
        <title>Orb-weaving spider Araneus ventricosus genome elucidates the spidroin gene catalogue.</title>
        <authorList>
            <person name="Kono N."/>
            <person name="Nakamura H."/>
            <person name="Ohtoshi R."/>
            <person name="Moran D.A.P."/>
            <person name="Shinohara A."/>
            <person name="Yoshida Y."/>
            <person name="Fujiwara M."/>
            <person name="Mori M."/>
            <person name="Tomita M."/>
            <person name="Arakawa K."/>
        </authorList>
    </citation>
    <scope>NUCLEOTIDE SEQUENCE [LARGE SCALE GENOMIC DNA]</scope>
</reference>
<accession>A0A4Y2F6N9</accession>
<feature type="region of interest" description="Disordered" evidence="1">
    <location>
        <begin position="48"/>
        <end position="69"/>
    </location>
</feature>